<evidence type="ECO:0000313" key="3">
    <source>
        <dbReference type="Proteomes" id="UP000050424"/>
    </source>
</evidence>
<accession>A0A0P7AXP0</accession>
<feature type="region of interest" description="Disordered" evidence="1">
    <location>
        <begin position="149"/>
        <end position="170"/>
    </location>
</feature>
<evidence type="ECO:0000256" key="1">
    <source>
        <dbReference type="SAM" id="MobiDB-lite"/>
    </source>
</evidence>
<dbReference type="EMBL" id="LKCW01000109">
    <property type="protein sequence ID" value="KPM39355.1"/>
    <property type="molecule type" value="Genomic_DNA"/>
</dbReference>
<gene>
    <name evidence="2" type="ORF">AK830_g7209</name>
</gene>
<feature type="compositionally biased region" description="Polar residues" evidence="1">
    <location>
        <begin position="158"/>
        <end position="168"/>
    </location>
</feature>
<protein>
    <submittedName>
        <fullName evidence="2">Uncharacterized protein</fullName>
    </submittedName>
</protein>
<keyword evidence="3" id="KW-1185">Reference proteome</keyword>
<name>A0A0P7AXP0_9HYPO</name>
<sequence>MQLIIHCPLSSFLITPDQDDASASMVQDSTDRSLDACIRRRIDLQGKTKEAEAFIGSHLSASHQAQRLDDLTVSFILDELTNDEDVKKLVLSWLLAENKAMLKSHQCMANPNALDFDGGGGGPFCPSVQFQRCLPEAGAKVLPHTVTPGLQSPREFPSSANQATSEPTTCIPEQGGYAPSFGIIYKVGCKARRSADADTSNLPP</sequence>
<organism evidence="2 3">
    <name type="scientific">Neonectria ditissima</name>
    <dbReference type="NCBI Taxonomy" id="78410"/>
    <lineage>
        <taxon>Eukaryota</taxon>
        <taxon>Fungi</taxon>
        <taxon>Dikarya</taxon>
        <taxon>Ascomycota</taxon>
        <taxon>Pezizomycotina</taxon>
        <taxon>Sordariomycetes</taxon>
        <taxon>Hypocreomycetidae</taxon>
        <taxon>Hypocreales</taxon>
        <taxon>Nectriaceae</taxon>
        <taxon>Neonectria</taxon>
    </lineage>
</organism>
<evidence type="ECO:0000313" key="2">
    <source>
        <dbReference type="EMBL" id="KPM39355.1"/>
    </source>
</evidence>
<proteinExistence type="predicted"/>
<dbReference type="AlphaFoldDB" id="A0A0P7AXP0"/>
<dbReference type="Proteomes" id="UP000050424">
    <property type="component" value="Unassembled WGS sequence"/>
</dbReference>
<reference evidence="2 3" key="1">
    <citation type="submission" date="2015-09" db="EMBL/GenBank/DDBJ databases">
        <title>Draft genome of a European isolate of the apple canker pathogen Neonectria ditissima.</title>
        <authorList>
            <person name="Gomez-Cortecero A."/>
            <person name="Harrison R.J."/>
            <person name="Armitage A.D."/>
        </authorList>
    </citation>
    <scope>NUCLEOTIDE SEQUENCE [LARGE SCALE GENOMIC DNA]</scope>
    <source>
        <strain evidence="2 3">R09/05</strain>
    </source>
</reference>
<comment type="caution">
    <text evidence="2">The sequence shown here is derived from an EMBL/GenBank/DDBJ whole genome shotgun (WGS) entry which is preliminary data.</text>
</comment>